<feature type="transmembrane region" description="Helical" evidence="6">
    <location>
        <begin position="104"/>
        <end position="129"/>
    </location>
</feature>
<name>A0A6S7B777_9BURK</name>
<evidence type="ECO:0000256" key="3">
    <source>
        <dbReference type="ARBA" id="ARBA00022692"/>
    </source>
</evidence>
<keyword evidence="8" id="KW-1185">Reference proteome</keyword>
<feature type="transmembrane region" description="Helical" evidence="6">
    <location>
        <begin position="266"/>
        <end position="285"/>
    </location>
</feature>
<sequence length="299" mass="32033">MNIRHLLEPSRLRRWAAWVIEPVSSWSGHRGSSSAAAIAFYTAFSLAPTLVIVIAVASFFYGADAVQGRLFDQIQGVVGSEAAASIQAMVANARHANVATGTTLLSLFAVLVGASATFSSLNTALNIIWPIPDNFAPTQSIISLVKVRLVSFGLVIGVGFLVVVLQVLDTVVSMLGRWVWGETSLSYELANWAQHLTSFAVLICAFSALLKFLPDAPLEWRDSTIGAFAAALLFGCGKNVFSLYLAHAGTANAFGAAGSLAVILMWLYYSSAVFLLGAEVAAYSGRLRGRERAKMQQRR</sequence>
<dbReference type="PANTHER" id="PTHR30213">
    <property type="entry name" value="INNER MEMBRANE PROTEIN YHJD"/>
    <property type="match status" value="1"/>
</dbReference>
<evidence type="ECO:0000313" key="7">
    <source>
        <dbReference type="EMBL" id="CAB3781651.1"/>
    </source>
</evidence>
<dbReference type="PIRSF" id="PIRSF035875">
    <property type="entry name" value="RNase_BN"/>
    <property type="match status" value="1"/>
</dbReference>
<evidence type="ECO:0000256" key="6">
    <source>
        <dbReference type="SAM" id="Phobius"/>
    </source>
</evidence>
<dbReference type="InterPro" id="IPR017039">
    <property type="entry name" value="Virul_fac_BrkB"/>
</dbReference>
<dbReference type="EMBL" id="CADIKM010000004">
    <property type="protein sequence ID" value="CAB3781651.1"/>
    <property type="molecule type" value="Genomic_DNA"/>
</dbReference>
<evidence type="ECO:0000256" key="5">
    <source>
        <dbReference type="ARBA" id="ARBA00023136"/>
    </source>
</evidence>
<keyword evidence="5 6" id="KW-0472">Membrane</keyword>
<dbReference type="Proteomes" id="UP000494115">
    <property type="component" value="Unassembled WGS sequence"/>
</dbReference>
<keyword evidence="2" id="KW-1003">Cell membrane</keyword>
<evidence type="ECO:0000256" key="1">
    <source>
        <dbReference type="ARBA" id="ARBA00004651"/>
    </source>
</evidence>
<keyword evidence="3 6" id="KW-0812">Transmembrane</keyword>
<feature type="transmembrane region" description="Helical" evidence="6">
    <location>
        <begin position="38"/>
        <end position="61"/>
    </location>
</feature>
<keyword evidence="4 6" id="KW-1133">Transmembrane helix</keyword>
<dbReference type="PANTHER" id="PTHR30213:SF1">
    <property type="entry name" value="INNER MEMBRANE PROTEIN YHJD"/>
    <property type="match status" value="1"/>
</dbReference>
<feature type="transmembrane region" description="Helical" evidence="6">
    <location>
        <begin position="225"/>
        <end position="246"/>
    </location>
</feature>
<comment type="subcellular location">
    <subcellularLocation>
        <location evidence="1">Cell membrane</location>
        <topology evidence="1">Multi-pass membrane protein</topology>
    </subcellularLocation>
</comment>
<accession>A0A6S7B777</accession>
<dbReference type="GO" id="GO:0005886">
    <property type="term" value="C:plasma membrane"/>
    <property type="evidence" value="ECO:0007669"/>
    <property type="project" value="UniProtKB-SubCell"/>
</dbReference>
<organism evidence="7 8">
    <name type="scientific">Pararobbsia alpina</name>
    <dbReference type="NCBI Taxonomy" id="621374"/>
    <lineage>
        <taxon>Bacteria</taxon>
        <taxon>Pseudomonadati</taxon>
        <taxon>Pseudomonadota</taxon>
        <taxon>Betaproteobacteria</taxon>
        <taxon>Burkholderiales</taxon>
        <taxon>Burkholderiaceae</taxon>
        <taxon>Pararobbsia</taxon>
    </lineage>
</organism>
<dbReference type="NCBIfam" id="TIGR00765">
    <property type="entry name" value="yihY_not_rbn"/>
    <property type="match status" value="1"/>
</dbReference>
<evidence type="ECO:0000313" key="8">
    <source>
        <dbReference type="Proteomes" id="UP000494115"/>
    </source>
</evidence>
<dbReference type="AlphaFoldDB" id="A0A6S7B777"/>
<feature type="transmembrane region" description="Helical" evidence="6">
    <location>
        <begin position="192"/>
        <end position="213"/>
    </location>
</feature>
<dbReference type="RefSeq" id="WP_246257068.1">
    <property type="nucleotide sequence ID" value="NZ_CADIKM010000004.1"/>
</dbReference>
<protein>
    <submittedName>
        <fullName evidence="7">Uncharacterized protein</fullName>
    </submittedName>
</protein>
<feature type="transmembrane region" description="Helical" evidence="6">
    <location>
        <begin position="149"/>
        <end position="172"/>
    </location>
</feature>
<proteinExistence type="predicted"/>
<evidence type="ECO:0000256" key="2">
    <source>
        <dbReference type="ARBA" id="ARBA00022475"/>
    </source>
</evidence>
<dbReference type="Pfam" id="PF03631">
    <property type="entry name" value="Virul_fac_BrkB"/>
    <property type="match status" value="1"/>
</dbReference>
<reference evidence="7 8" key="1">
    <citation type="submission" date="2020-04" db="EMBL/GenBank/DDBJ databases">
        <authorList>
            <person name="De Canck E."/>
        </authorList>
    </citation>
    <scope>NUCLEOTIDE SEQUENCE [LARGE SCALE GENOMIC DNA]</scope>
    <source>
        <strain evidence="7 8">LMG 28138</strain>
    </source>
</reference>
<gene>
    <name evidence="7" type="ORF">LMG28138_01271</name>
</gene>
<evidence type="ECO:0000256" key="4">
    <source>
        <dbReference type="ARBA" id="ARBA00022989"/>
    </source>
</evidence>